<reference evidence="3" key="4">
    <citation type="journal article" date="2015" name="G3 (Bethesda)">
        <title>Genome sequences of three phytopathogenic species of the Magnaporthaceae family of fungi.</title>
        <authorList>
            <person name="Okagaki L.H."/>
            <person name="Nunes C.C."/>
            <person name="Sailsbery J."/>
            <person name="Clay B."/>
            <person name="Brown D."/>
            <person name="John T."/>
            <person name="Oh Y."/>
            <person name="Young N."/>
            <person name="Fitzgerald M."/>
            <person name="Haas B.J."/>
            <person name="Zeng Q."/>
            <person name="Young S."/>
            <person name="Adiconis X."/>
            <person name="Fan L."/>
            <person name="Levin J.Z."/>
            <person name="Mitchell T.K."/>
            <person name="Okubara P.A."/>
            <person name="Farman M.L."/>
            <person name="Kohn L.M."/>
            <person name="Birren B."/>
            <person name="Ma L.-J."/>
            <person name="Dean R.A."/>
        </authorList>
    </citation>
    <scope>NUCLEOTIDE SEQUENCE</scope>
    <source>
        <strain evidence="3">ATCC 64411 / 73-15</strain>
    </source>
</reference>
<name>A0A0C4DTK0_MAGP6</name>
<evidence type="ECO:0000313" key="3">
    <source>
        <dbReference type="EnsemblFungi" id="MAPG_03269T0"/>
    </source>
</evidence>
<protein>
    <submittedName>
        <fullName evidence="2 3">Uncharacterized protein</fullName>
    </submittedName>
</protein>
<evidence type="ECO:0000313" key="4">
    <source>
        <dbReference type="Proteomes" id="UP000011715"/>
    </source>
</evidence>
<reference evidence="2" key="2">
    <citation type="submission" date="2010-05" db="EMBL/GenBank/DDBJ databases">
        <title>The Genome Sequence of Magnaporthe poae strain ATCC 64411.</title>
        <authorList>
            <consortium name="The Broad Institute Genome Sequencing Platform"/>
            <consortium name="Broad Institute Genome Sequencing Center for Infectious Disease"/>
            <person name="Ma L.-J."/>
            <person name="Dead R."/>
            <person name="Young S."/>
            <person name="Zeng Q."/>
            <person name="Koehrsen M."/>
            <person name="Alvarado L."/>
            <person name="Berlin A."/>
            <person name="Chapman S.B."/>
            <person name="Chen Z."/>
            <person name="Freedman E."/>
            <person name="Gellesch M."/>
            <person name="Goldberg J."/>
            <person name="Griggs A."/>
            <person name="Gujja S."/>
            <person name="Heilman E.R."/>
            <person name="Heiman D."/>
            <person name="Hepburn T."/>
            <person name="Howarth C."/>
            <person name="Jen D."/>
            <person name="Larson L."/>
            <person name="Mehta T."/>
            <person name="Neiman D."/>
            <person name="Pearson M."/>
            <person name="Roberts A."/>
            <person name="Saif S."/>
            <person name="Shea T."/>
            <person name="Shenoy N."/>
            <person name="Sisk P."/>
            <person name="Stolte C."/>
            <person name="Sykes S."/>
            <person name="Walk T."/>
            <person name="White J."/>
            <person name="Yandava C."/>
            <person name="Haas B."/>
            <person name="Nusbaum C."/>
            <person name="Birren B."/>
        </authorList>
    </citation>
    <scope>NUCLEOTIDE SEQUENCE</scope>
    <source>
        <strain evidence="2">ATCC 64411</strain>
    </source>
</reference>
<proteinExistence type="predicted"/>
<feature type="region of interest" description="Disordered" evidence="1">
    <location>
        <begin position="38"/>
        <end position="58"/>
    </location>
</feature>
<accession>A0A0C4DTK0</accession>
<reference evidence="2" key="3">
    <citation type="submission" date="2011-03" db="EMBL/GenBank/DDBJ databases">
        <title>Annotation of Magnaporthe poae ATCC 64411.</title>
        <authorList>
            <person name="Ma L.-J."/>
            <person name="Dead R."/>
            <person name="Young S.K."/>
            <person name="Zeng Q."/>
            <person name="Gargeya S."/>
            <person name="Fitzgerald M."/>
            <person name="Haas B."/>
            <person name="Abouelleil A."/>
            <person name="Alvarado L."/>
            <person name="Arachchi H.M."/>
            <person name="Berlin A."/>
            <person name="Brown A."/>
            <person name="Chapman S.B."/>
            <person name="Chen Z."/>
            <person name="Dunbar C."/>
            <person name="Freedman E."/>
            <person name="Gearin G."/>
            <person name="Gellesch M."/>
            <person name="Goldberg J."/>
            <person name="Griggs A."/>
            <person name="Gujja S."/>
            <person name="Heiman D."/>
            <person name="Howarth C."/>
            <person name="Larson L."/>
            <person name="Lui A."/>
            <person name="MacDonald P.J.P."/>
            <person name="Mehta T."/>
            <person name="Montmayeur A."/>
            <person name="Murphy C."/>
            <person name="Neiman D."/>
            <person name="Pearson M."/>
            <person name="Priest M."/>
            <person name="Roberts A."/>
            <person name="Saif S."/>
            <person name="Shea T."/>
            <person name="Shenoy N."/>
            <person name="Sisk P."/>
            <person name="Stolte C."/>
            <person name="Sykes S."/>
            <person name="Yandava C."/>
            <person name="Wortman J."/>
            <person name="Nusbaum C."/>
            <person name="Birren B."/>
        </authorList>
    </citation>
    <scope>NUCLEOTIDE SEQUENCE</scope>
    <source>
        <strain evidence="2">ATCC 64411</strain>
    </source>
</reference>
<organism evidence="3 4">
    <name type="scientific">Magnaporthiopsis poae (strain ATCC 64411 / 73-15)</name>
    <name type="common">Kentucky bluegrass fungus</name>
    <name type="synonym">Magnaporthe poae</name>
    <dbReference type="NCBI Taxonomy" id="644358"/>
    <lineage>
        <taxon>Eukaryota</taxon>
        <taxon>Fungi</taxon>
        <taxon>Dikarya</taxon>
        <taxon>Ascomycota</taxon>
        <taxon>Pezizomycotina</taxon>
        <taxon>Sordariomycetes</taxon>
        <taxon>Sordariomycetidae</taxon>
        <taxon>Magnaporthales</taxon>
        <taxon>Magnaporthaceae</taxon>
        <taxon>Magnaporthiopsis</taxon>
    </lineage>
</organism>
<reference evidence="4" key="1">
    <citation type="submission" date="2010-05" db="EMBL/GenBank/DDBJ databases">
        <title>The genome sequence of Magnaporthe poae strain ATCC 64411.</title>
        <authorList>
            <person name="Ma L.-J."/>
            <person name="Dead R."/>
            <person name="Young S."/>
            <person name="Zeng Q."/>
            <person name="Koehrsen M."/>
            <person name="Alvarado L."/>
            <person name="Berlin A."/>
            <person name="Chapman S.B."/>
            <person name="Chen Z."/>
            <person name="Freedman E."/>
            <person name="Gellesch M."/>
            <person name="Goldberg J."/>
            <person name="Griggs A."/>
            <person name="Gujja S."/>
            <person name="Heilman E.R."/>
            <person name="Heiman D."/>
            <person name="Hepburn T."/>
            <person name="Howarth C."/>
            <person name="Jen D."/>
            <person name="Larson L."/>
            <person name="Mehta T."/>
            <person name="Neiman D."/>
            <person name="Pearson M."/>
            <person name="Roberts A."/>
            <person name="Saif S."/>
            <person name="Shea T."/>
            <person name="Shenoy N."/>
            <person name="Sisk P."/>
            <person name="Stolte C."/>
            <person name="Sykes S."/>
            <person name="Walk T."/>
            <person name="White J."/>
            <person name="Yandava C."/>
            <person name="Haas B."/>
            <person name="Nusbaum C."/>
            <person name="Birren B."/>
        </authorList>
    </citation>
    <scope>NUCLEOTIDE SEQUENCE [LARGE SCALE GENOMIC DNA]</scope>
    <source>
        <strain evidence="4">ATCC 64411 / 73-15</strain>
    </source>
</reference>
<evidence type="ECO:0000313" key="2">
    <source>
        <dbReference type="EMBL" id="KLU84224.1"/>
    </source>
</evidence>
<reference evidence="3" key="5">
    <citation type="submission" date="2015-06" db="UniProtKB">
        <authorList>
            <consortium name="EnsemblFungi"/>
        </authorList>
    </citation>
    <scope>IDENTIFICATION</scope>
    <source>
        <strain evidence="3">ATCC 64411</strain>
    </source>
</reference>
<dbReference type="EMBL" id="ADBL01000789">
    <property type="status" value="NOT_ANNOTATED_CDS"/>
    <property type="molecule type" value="Genomic_DNA"/>
</dbReference>
<dbReference type="Proteomes" id="UP000011715">
    <property type="component" value="Unassembled WGS sequence"/>
</dbReference>
<dbReference type="EMBL" id="GL876967">
    <property type="protein sequence ID" value="KLU84224.1"/>
    <property type="molecule type" value="Genomic_DNA"/>
</dbReference>
<dbReference type="EnsemblFungi" id="MAPG_03269T0">
    <property type="protein sequence ID" value="MAPG_03269T0"/>
    <property type="gene ID" value="MAPG_03269"/>
</dbReference>
<dbReference type="AlphaFoldDB" id="A0A0C4DTK0"/>
<keyword evidence="4" id="KW-1185">Reference proteome</keyword>
<sequence length="89" mass="9685">MERTITQSSNNSGSDAGPRLGASLLSCPHPLFLRPRNLRAPPPCNPIRKTLSSTSRKSRSLAVTGLKTVTSERVAKLCCYMTAHFRSSI</sequence>
<gene>
    <name evidence="2" type="ORF">MAPG_03269</name>
</gene>
<feature type="compositionally biased region" description="Polar residues" evidence="1">
    <location>
        <begin position="1"/>
        <end position="14"/>
    </location>
</feature>
<feature type="region of interest" description="Disordered" evidence="1">
    <location>
        <begin position="1"/>
        <end position="21"/>
    </location>
</feature>
<dbReference type="VEuPathDB" id="FungiDB:MAPG_03269"/>
<evidence type="ECO:0000256" key="1">
    <source>
        <dbReference type="SAM" id="MobiDB-lite"/>
    </source>
</evidence>